<dbReference type="SUPFAM" id="SSF53335">
    <property type="entry name" value="S-adenosyl-L-methionine-dependent methyltransferases"/>
    <property type="match status" value="1"/>
</dbReference>
<dbReference type="PANTHER" id="PTHR11558">
    <property type="entry name" value="SPERMIDINE/SPERMINE SYNTHASE"/>
    <property type="match status" value="1"/>
</dbReference>
<dbReference type="InterPro" id="IPR030374">
    <property type="entry name" value="PABS"/>
</dbReference>
<gene>
    <name evidence="5" type="ORF">GYMLUDRAFT_247708</name>
</gene>
<reference evidence="5 6" key="1">
    <citation type="submission" date="2014-04" db="EMBL/GenBank/DDBJ databases">
        <title>Evolutionary Origins and Diversification of the Mycorrhizal Mutualists.</title>
        <authorList>
            <consortium name="DOE Joint Genome Institute"/>
            <consortium name="Mycorrhizal Genomics Consortium"/>
            <person name="Kohler A."/>
            <person name="Kuo A."/>
            <person name="Nagy L.G."/>
            <person name="Floudas D."/>
            <person name="Copeland A."/>
            <person name="Barry K.W."/>
            <person name="Cichocki N."/>
            <person name="Veneault-Fourrey C."/>
            <person name="LaButti K."/>
            <person name="Lindquist E.A."/>
            <person name="Lipzen A."/>
            <person name="Lundell T."/>
            <person name="Morin E."/>
            <person name="Murat C."/>
            <person name="Riley R."/>
            <person name="Ohm R."/>
            <person name="Sun H."/>
            <person name="Tunlid A."/>
            <person name="Henrissat B."/>
            <person name="Grigoriev I.V."/>
            <person name="Hibbett D.S."/>
            <person name="Martin F."/>
        </authorList>
    </citation>
    <scope>NUCLEOTIDE SEQUENCE [LARGE SCALE GENOMIC DNA]</scope>
    <source>
        <strain evidence="5 6">FD-317 M1</strain>
    </source>
</reference>
<dbReference type="InterPro" id="IPR029063">
    <property type="entry name" value="SAM-dependent_MTases_sf"/>
</dbReference>
<evidence type="ECO:0000259" key="4">
    <source>
        <dbReference type="PROSITE" id="PS51006"/>
    </source>
</evidence>
<name>A0A0D0CN61_9AGAR</name>
<dbReference type="Proteomes" id="UP000053593">
    <property type="component" value="Unassembled WGS sequence"/>
</dbReference>
<evidence type="ECO:0000313" key="5">
    <source>
        <dbReference type="EMBL" id="KIK56688.1"/>
    </source>
</evidence>
<feature type="domain" description="PABS" evidence="4">
    <location>
        <begin position="23"/>
        <end position="132"/>
    </location>
</feature>
<evidence type="ECO:0000256" key="1">
    <source>
        <dbReference type="ARBA" id="ARBA00007867"/>
    </source>
</evidence>
<dbReference type="Pfam" id="PF17284">
    <property type="entry name" value="Spermine_synt_N"/>
    <property type="match status" value="1"/>
</dbReference>
<dbReference type="EMBL" id="KN834796">
    <property type="protein sequence ID" value="KIK56688.1"/>
    <property type="molecule type" value="Genomic_DNA"/>
</dbReference>
<dbReference type="Pfam" id="PF16653">
    <property type="entry name" value="Sacchrp_dh_C"/>
    <property type="match status" value="1"/>
</dbReference>
<dbReference type="Pfam" id="PF01564">
    <property type="entry name" value="Spermine_synth"/>
    <property type="match status" value="1"/>
</dbReference>
<dbReference type="PROSITE" id="PS51006">
    <property type="entry name" value="PABS_2"/>
    <property type="match status" value="1"/>
</dbReference>
<dbReference type="SUPFAM" id="SSF55347">
    <property type="entry name" value="Glyceraldehyde-3-phosphate dehydrogenase-like, C-terminal domain"/>
    <property type="match status" value="1"/>
</dbReference>
<dbReference type="AlphaFoldDB" id="A0A0D0CN61"/>
<keyword evidence="2 3" id="KW-0808">Transferase</keyword>
<dbReference type="GO" id="GO:0008295">
    <property type="term" value="P:spermidine biosynthetic process"/>
    <property type="evidence" value="ECO:0007669"/>
    <property type="project" value="TreeGrafter"/>
</dbReference>
<dbReference type="GO" id="GO:0005829">
    <property type="term" value="C:cytosol"/>
    <property type="evidence" value="ECO:0007669"/>
    <property type="project" value="TreeGrafter"/>
</dbReference>
<dbReference type="Gene3D" id="2.30.140.10">
    <property type="entry name" value="Spermidine synthase, tetramerisation domain"/>
    <property type="match status" value="1"/>
</dbReference>
<dbReference type="OrthoDB" id="10059875at2759"/>
<evidence type="ECO:0000313" key="6">
    <source>
        <dbReference type="Proteomes" id="UP000053593"/>
    </source>
</evidence>
<accession>A0A0D0CN61</accession>
<dbReference type="HAMAP" id="MF_00198">
    <property type="entry name" value="Spermidine_synth"/>
    <property type="match status" value="1"/>
</dbReference>
<proteinExistence type="inferred from homology"/>
<evidence type="ECO:0000256" key="2">
    <source>
        <dbReference type="ARBA" id="ARBA00022679"/>
    </source>
</evidence>
<comment type="similarity">
    <text evidence="1">Belongs to the spermidine/spermine synthase family.</text>
</comment>
<dbReference type="HOGENOM" id="CLU_562658_0_0_1"/>
<sequence>MVMYTGSEICTSTTNGTHKVLVPWWESSKCARVIASSSATCPSLPIPQSKLAGSDVLVFEGQTYGNVLVLDGVIQCTERDEFSYQEMTTHFPMVSHANPENVLVIGEGDSGVVRESLNYDSVKQVVLCDIDEGRSSCLQTMDLLFPDLTKSLYDIIITDSSDPVDPAAFLSRKPYHQLLYDALRPGRHISAQGVSDPESVKGPGAVTRYWNSDVHRAAFILHGFGRVALGEDKDLRPQIDPEVTLKEEQKKKRVLLGSGHARARRRCKTAGIAVLNKVGLYPGIDHLYAVKTIDEVHAKGGKVKEFISCYSGLPAPVYASNPAGHLAEPCSLSSTTPLSFPTVKSRNHYYISPAYAFVAYPNDDSTPFRDLYSINDEGEGGTCIRCNLRYQGFPEFIKALVLAKMLNIDETDEASHPNPSHLEQLRMHALLIPTFSIPSHRFVAEWPDQSVQMLEAYGLTGGIATPLMLDGRIWSRSVGMGDGVL</sequence>
<protein>
    <recommendedName>
        <fullName evidence="4">PABS domain-containing protein</fullName>
    </recommendedName>
</protein>
<dbReference type="InterPro" id="IPR037163">
    <property type="entry name" value="Spermidine_synt_N_sf"/>
</dbReference>
<dbReference type="InterPro" id="IPR035246">
    <property type="entry name" value="Spermidine_synt_N"/>
</dbReference>
<keyword evidence="6" id="KW-1185">Reference proteome</keyword>
<dbReference type="InterPro" id="IPR001045">
    <property type="entry name" value="Spermi_synthase"/>
</dbReference>
<dbReference type="PANTHER" id="PTHR11558:SF11">
    <property type="entry name" value="SPERMIDINE SYNTHASE"/>
    <property type="match status" value="1"/>
</dbReference>
<comment type="caution">
    <text evidence="3">Lacks conserved residue(s) required for the propagation of feature annotation.</text>
</comment>
<dbReference type="InterPro" id="IPR032095">
    <property type="entry name" value="Sacchrp_dh-like_C"/>
</dbReference>
<dbReference type="Gene3D" id="3.40.50.150">
    <property type="entry name" value="Vaccinia Virus protein VP39"/>
    <property type="match status" value="2"/>
</dbReference>
<organism evidence="5 6">
    <name type="scientific">Collybiopsis luxurians FD-317 M1</name>
    <dbReference type="NCBI Taxonomy" id="944289"/>
    <lineage>
        <taxon>Eukaryota</taxon>
        <taxon>Fungi</taxon>
        <taxon>Dikarya</taxon>
        <taxon>Basidiomycota</taxon>
        <taxon>Agaricomycotina</taxon>
        <taxon>Agaricomycetes</taxon>
        <taxon>Agaricomycetidae</taxon>
        <taxon>Agaricales</taxon>
        <taxon>Marasmiineae</taxon>
        <taxon>Omphalotaceae</taxon>
        <taxon>Collybiopsis</taxon>
        <taxon>Collybiopsis luxurians</taxon>
    </lineage>
</organism>
<evidence type="ECO:0000256" key="3">
    <source>
        <dbReference type="PROSITE-ProRule" id="PRU00354"/>
    </source>
</evidence>
<keyword evidence="3" id="KW-0620">Polyamine biosynthesis</keyword>
<dbReference type="Gene3D" id="3.30.360.10">
    <property type="entry name" value="Dihydrodipicolinate Reductase, domain 2"/>
    <property type="match status" value="2"/>
</dbReference>
<dbReference type="GO" id="GO:0004766">
    <property type="term" value="F:spermidine synthase activity"/>
    <property type="evidence" value="ECO:0007669"/>
    <property type="project" value="TreeGrafter"/>
</dbReference>